<gene>
    <name evidence="1" type="ORF">LCGC14_1404030</name>
</gene>
<evidence type="ECO:0000313" key="1">
    <source>
        <dbReference type="EMBL" id="KKM74076.1"/>
    </source>
</evidence>
<organism evidence="1">
    <name type="scientific">marine sediment metagenome</name>
    <dbReference type="NCBI Taxonomy" id="412755"/>
    <lineage>
        <taxon>unclassified sequences</taxon>
        <taxon>metagenomes</taxon>
        <taxon>ecological metagenomes</taxon>
    </lineage>
</organism>
<sequence length="289" mass="33728">MGYPYCYGLNFDHGASIIRVVKDNYYWKRDEKKCRKCGCDLFTLRTRAFKNKATRLEIKCNECDSHNGWAPKRSENIRKARLYAEVVELRFREKRYEDLRCYGKRDRLIKSLGFDSYQDYLDSGFWKAIRNRILKRDLNSCTICGSPANQVHHLRYTPKVLLGIKTKWLKSICSSCHYTVEFSDGCKVTVGQAGKRTIKLIKKNNNPVGRKRRELSEQAPKSEKINFEQLQKKYPTVTPSLIDLLKSEKGGWSKIHLEFMGIPWPPKSGWKISSLGNLTRVPTKYQIKI</sequence>
<dbReference type="AlphaFoldDB" id="A0A0F9KH60"/>
<accession>A0A0F9KH60</accession>
<name>A0A0F9KH60_9ZZZZ</name>
<dbReference type="EMBL" id="LAZR01009199">
    <property type="protein sequence ID" value="KKM74076.1"/>
    <property type="molecule type" value="Genomic_DNA"/>
</dbReference>
<protein>
    <submittedName>
        <fullName evidence="1">Uncharacterized protein</fullName>
    </submittedName>
</protein>
<comment type="caution">
    <text evidence="1">The sequence shown here is derived from an EMBL/GenBank/DDBJ whole genome shotgun (WGS) entry which is preliminary data.</text>
</comment>
<proteinExistence type="predicted"/>
<reference evidence="1" key="1">
    <citation type="journal article" date="2015" name="Nature">
        <title>Complex archaea that bridge the gap between prokaryotes and eukaryotes.</title>
        <authorList>
            <person name="Spang A."/>
            <person name="Saw J.H."/>
            <person name="Jorgensen S.L."/>
            <person name="Zaremba-Niedzwiedzka K."/>
            <person name="Martijn J."/>
            <person name="Lind A.E."/>
            <person name="van Eijk R."/>
            <person name="Schleper C."/>
            <person name="Guy L."/>
            <person name="Ettema T.J."/>
        </authorList>
    </citation>
    <scope>NUCLEOTIDE SEQUENCE</scope>
</reference>